<evidence type="ECO:0000313" key="10">
    <source>
        <dbReference type="Proteomes" id="UP000606274"/>
    </source>
</evidence>
<feature type="domain" description="Reticulon" evidence="8">
    <location>
        <begin position="107"/>
        <end position="294"/>
    </location>
</feature>
<keyword evidence="3" id="KW-0256">Endoplasmic reticulum</keyword>
<dbReference type="InterPro" id="IPR046964">
    <property type="entry name" value="RTN1-4"/>
</dbReference>
<sequence>MLTTPPWSRLALCAMDNQISSTTDDLKNLQQADENLAPKELTAEVSHFSQCSNFDIDDILDLAGGAKDAIERHRKSEDQLMEIENSTSSQPEEEKAPAEAEALSSQLWDLLYWHNVQKTAYVFGATLSLLISLSLFSIISVSSYIALALLSVTICFRIYRGITDAFQKSQTTHPFEFYLERDVTLPADVFYKHSDMLLKQINATVHRLMHLFLVEDLVDSLKFALQLWVLTYVGSFFNGLTLLIIGDVAAFTCPVLYKKYKVQFDHYYGLVQSYFKDVVQKIQVKIYGLKNKAE</sequence>
<dbReference type="PANTHER" id="PTHR45799">
    <property type="entry name" value="RETICULON-LIKE PROTEIN"/>
    <property type="match status" value="1"/>
</dbReference>
<feature type="transmembrane region" description="Helical" evidence="6">
    <location>
        <begin position="236"/>
        <end position="257"/>
    </location>
</feature>
<protein>
    <recommendedName>
        <fullName evidence="6">Reticulon</fullName>
    </recommendedName>
</protein>
<keyword evidence="10" id="KW-1185">Reference proteome</keyword>
<evidence type="ECO:0000256" key="1">
    <source>
        <dbReference type="ARBA" id="ARBA00004477"/>
    </source>
</evidence>
<keyword evidence="4 6" id="KW-1133">Transmembrane helix</keyword>
<dbReference type="Gene3D" id="1.20.5.2480">
    <property type="match status" value="1"/>
</dbReference>
<name>A0A8T0C0J2_SILME</name>
<keyword evidence="2 6" id="KW-0812">Transmembrane</keyword>
<dbReference type="GO" id="GO:0005789">
    <property type="term" value="C:endoplasmic reticulum membrane"/>
    <property type="evidence" value="ECO:0007669"/>
    <property type="project" value="UniProtKB-SubCell"/>
</dbReference>
<evidence type="ECO:0000313" key="9">
    <source>
        <dbReference type="EMBL" id="KAF7711866.1"/>
    </source>
</evidence>
<dbReference type="GO" id="GO:0007420">
    <property type="term" value="P:brain development"/>
    <property type="evidence" value="ECO:0007669"/>
    <property type="project" value="TreeGrafter"/>
</dbReference>
<evidence type="ECO:0000256" key="3">
    <source>
        <dbReference type="ARBA" id="ARBA00022824"/>
    </source>
</evidence>
<reference evidence="9" key="1">
    <citation type="submission" date="2020-08" db="EMBL/GenBank/DDBJ databases">
        <title>Chromosome-level assembly of Southern catfish (Silurus meridionalis) provides insights into visual adaptation to the nocturnal and benthic lifestyles.</title>
        <authorList>
            <person name="Zhang Y."/>
            <person name="Wang D."/>
            <person name="Peng Z."/>
        </authorList>
    </citation>
    <scope>NUCLEOTIDE SEQUENCE</scope>
    <source>
        <strain evidence="9">SWU-2019-XX</strain>
        <tissue evidence="9">Muscle</tissue>
    </source>
</reference>
<evidence type="ECO:0000256" key="5">
    <source>
        <dbReference type="ARBA" id="ARBA00023136"/>
    </source>
</evidence>
<evidence type="ECO:0000256" key="2">
    <source>
        <dbReference type="ARBA" id="ARBA00022692"/>
    </source>
</evidence>
<dbReference type="Pfam" id="PF02453">
    <property type="entry name" value="Reticulon"/>
    <property type="match status" value="1"/>
</dbReference>
<proteinExistence type="predicted"/>
<feature type="region of interest" description="Disordered" evidence="7">
    <location>
        <begin position="75"/>
        <end position="98"/>
    </location>
</feature>
<evidence type="ECO:0000256" key="6">
    <source>
        <dbReference type="RuleBase" id="RU210713"/>
    </source>
</evidence>
<dbReference type="PANTHER" id="PTHR45799:SF2">
    <property type="entry name" value="RETICULON-LIKE PROTEIN"/>
    <property type="match status" value="1"/>
</dbReference>
<evidence type="ECO:0000256" key="4">
    <source>
        <dbReference type="ARBA" id="ARBA00022989"/>
    </source>
</evidence>
<organism evidence="9 10">
    <name type="scientific">Silurus meridionalis</name>
    <name type="common">Southern catfish</name>
    <name type="synonym">Silurus soldatovi meridionalis</name>
    <dbReference type="NCBI Taxonomy" id="175797"/>
    <lineage>
        <taxon>Eukaryota</taxon>
        <taxon>Metazoa</taxon>
        <taxon>Chordata</taxon>
        <taxon>Craniata</taxon>
        <taxon>Vertebrata</taxon>
        <taxon>Euteleostomi</taxon>
        <taxon>Actinopterygii</taxon>
        <taxon>Neopterygii</taxon>
        <taxon>Teleostei</taxon>
        <taxon>Ostariophysi</taxon>
        <taxon>Siluriformes</taxon>
        <taxon>Siluridae</taxon>
        <taxon>Silurus</taxon>
    </lineage>
</organism>
<dbReference type="EMBL" id="JABFDY010000001">
    <property type="protein sequence ID" value="KAF7711866.1"/>
    <property type="molecule type" value="Genomic_DNA"/>
</dbReference>
<dbReference type="GO" id="GO:0071787">
    <property type="term" value="P:endoplasmic reticulum tubular network formation"/>
    <property type="evidence" value="ECO:0007669"/>
    <property type="project" value="TreeGrafter"/>
</dbReference>
<comment type="subcellular location">
    <subcellularLocation>
        <location evidence="1">Endoplasmic reticulum membrane</location>
        <topology evidence="1">Multi-pass membrane protein</topology>
    </subcellularLocation>
</comment>
<dbReference type="Proteomes" id="UP000606274">
    <property type="component" value="Unassembled WGS sequence"/>
</dbReference>
<evidence type="ECO:0000259" key="8">
    <source>
        <dbReference type="PROSITE" id="PS50845"/>
    </source>
</evidence>
<evidence type="ECO:0000256" key="7">
    <source>
        <dbReference type="SAM" id="MobiDB-lite"/>
    </source>
</evidence>
<dbReference type="InterPro" id="IPR003388">
    <property type="entry name" value="Reticulon"/>
</dbReference>
<dbReference type="GO" id="GO:0043005">
    <property type="term" value="C:neuron projection"/>
    <property type="evidence" value="ECO:0007669"/>
    <property type="project" value="TreeGrafter"/>
</dbReference>
<dbReference type="AlphaFoldDB" id="A0A8T0C0J2"/>
<comment type="caution">
    <text evidence="6">Lacks conserved residue(s) required for the propagation of feature annotation.</text>
</comment>
<keyword evidence="5 6" id="KW-0472">Membrane</keyword>
<dbReference type="PROSITE" id="PS50845">
    <property type="entry name" value="RETICULON"/>
    <property type="match status" value="1"/>
</dbReference>
<dbReference type="GO" id="GO:0014069">
    <property type="term" value="C:postsynaptic density"/>
    <property type="evidence" value="ECO:0007669"/>
    <property type="project" value="TreeGrafter"/>
</dbReference>
<accession>A0A8T0C0J2</accession>
<dbReference type="GO" id="GO:0030182">
    <property type="term" value="P:neuron differentiation"/>
    <property type="evidence" value="ECO:0007669"/>
    <property type="project" value="TreeGrafter"/>
</dbReference>
<comment type="caution">
    <text evidence="9">The sequence shown here is derived from an EMBL/GenBank/DDBJ whole genome shotgun (WGS) entry which is preliminary data.</text>
</comment>
<gene>
    <name evidence="9" type="ORF">HF521_000877</name>
</gene>